<keyword evidence="5 6" id="KW-0472">Membrane</keyword>
<feature type="transmembrane region" description="Helical" evidence="6">
    <location>
        <begin position="441"/>
        <end position="457"/>
    </location>
</feature>
<dbReference type="KEGG" id="stri:C7M71_002500"/>
<evidence type="ECO:0000313" key="8">
    <source>
        <dbReference type="Proteomes" id="UP000249340"/>
    </source>
</evidence>
<keyword evidence="3 6" id="KW-0812">Transmembrane</keyword>
<dbReference type="EMBL" id="CP031264">
    <property type="protein sequence ID" value="AXI76508.1"/>
    <property type="molecule type" value="Genomic_DNA"/>
</dbReference>
<dbReference type="GO" id="GO:0022857">
    <property type="term" value="F:transmembrane transporter activity"/>
    <property type="evidence" value="ECO:0007669"/>
    <property type="project" value="InterPro"/>
</dbReference>
<evidence type="ECO:0000256" key="1">
    <source>
        <dbReference type="ARBA" id="ARBA00004651"/>
    </source>
</evidence>
<dbReference type="InterPro" id="IPR002293">
    <property type="entry name" value="AA/rel_permease1"/>
</dbReference>
<dbReference type="Proteomes" id="UP000249340">
    <property type="component" value="Chromosome"/>
</dbReference>
<feature type="transmembrane region" description="Helical" evidence="6">
    <location>
        <begin position="169"/>
        <end position="192"/>
    </location>
</feature>
<dbReference type="InterPro" id="IPR050367">
    <property type="entry name" value="APC_superfamily"/>
</dbReference>
<feature type="transmembrane region" description="Helical" evidence="6">
    <location>
        <begin position="102"/>
        <end position="123"/>
    </location>
</feature>
<protein>
    <submittedName>
        <fullName evidence="7">APC family permease</fullName>
    </submittedName>
</protein>
<keyword evidence="4 6" id="KW-1133">Transmembrane helix</keyword>
<evidence type="ECO:0000256" key="3">
    <source>
        <dbReference type="ARBA" id="ARBA00022692"/>
    </source>
</evidence>
<feature type="transmembrane region" description="Helical" evidence="6">
    <location>
        <begin position="143"/>
        <end position="162"/>
    </location>
</feature>
<reference evidence="8" key="1">
    <citation type="submission" date="2018-07" db="EMBL/GenBank/DDBJ databases">
        <title>Streptacidiphilus bronchialis DSM 106435 chromosome.</title>
        <authorList>
            <person name="Batra D."/>
            <person name="Gulvik C.A."/>
        </authorList>
    </citation>
    <scope>NUCLEOTIDE SEQUENCE [LARGE SCALE GENOMIC DNA]</scope>
    <source>
        <strain evidence="8">DSM 106435</strain>
    </source>
</reference>
<feature type="transmembrane region" description="Helical" evidence="6">
    <location>
        <begin position="212"/>
        <end position="236"/>
    </location>
</feature>
<accession>A0A345SS03</accession>
<dbReference type="Pfam" id="PF13520">
    <property type="entry name" value="AA_permease_2"/>
    <property type="match status" value="1"/>
</dbReference>
<feature type="transmembrane region" description="Helical" evidence="6">
    <location>
        <begin position="47"/>
        <end position="67"/>
    </location>
</feature>
<dbReference type="PIRSF" id="PIRSF006060">
    <property type="entry name" value="AA_transporter"/>
    <property type="match status" value="1"/>
</dbReference>
<dbReference type="PANTHER" id="PTHR42770">
    <property type="entry name" value="AMINO ACID TRANSPORTER-RELATED"/>
    <property type="match status" value="1"/>
</dbReference>
<name>A0A345SS03_9ACTN</name>
<evidence type="ECO:0000313" key="7">
    <source>
        <dbReference type="EMBL" id="AXI76508.1"/>
    </source>
</evidence>
<gene>
    <name evidence="7" type="ORF">C7M71_002500</name>
</gene>
<dbReference type="GO" id="GO:0005886">
    <property type="term" value="C:plasma membrane"/>
    <property type="evidence" value="ECO:0007669"/>
    <property type="project" value="UniProtKB-SubCell"/>
</dbReference>
<dbReference type="AlphaFoldDB" id="A0A345SS03"/>
<dbReference type="Gene3D" id="1.20.1740.10">
    <property type="entry name" value="Amino acid/polyamine transporter I"/>
    <property type="match status" value="1"/>
</dbReference>
<feature type="transmembrane region" description="Helical" evidence="6">
    <location>
        <begin position="248"/>
        <end position="272"/>
    </location>
</feature>
<dbReference type="RefSeq" id="WP_111490790.1">
    <property type="nucleotide sequence ID" value="NZ_CP031264.1"/>
</dbReference>
<feature type="transmembrane region" description="Helical" evidence="6">
    <location>
        <begin position="20"/>
        <end position="41"/>
    </location>
</feature>
<feature type="transmembrane region" description="Helical" evidence="6">
    <location>
        <begin position="292"/>
        <end position="313"/>
    </location>
</feature>
<feature type="transmembrane region" description="Helical" evidence="6">
    <location>
        <begin position="409"/>
        <end position="429"/>
    </location>
</feature>
<sequence length="493" mass="53432">MSAHDAIVADHAYEKTLRWWDGFTISLSIPAALFVGMGYAIGYIGAWTALALLGSVAVIACLQNYIYSEMASMFPDKVGGISMYAHQGWRTRSTLVGPLATYGYWFAWSSSLAIYGLQIGRLVQAEWFPHQTWTFSTGLADIGFPHVVALGVLVLGWLLNVLGMRPAMWIMYVTGVLVLVPIVVFALVPLFSGDWSLGNLHWNLAASGFPGWRTAIAWMFVLAWSVYGIEAVASFVPEFRDTVRDSRIALRLAGIFVIAVYLLVPFGVGGMVDQAKVAADPVSFYLGAFQRLFPGGDVIMTICLIAGLMLLMVMTTADGGRVLHGSALEGLTVKQLGELNRFKVPGRAMSLDLVVNVILILFVGEALAVIVAGILGYLLCHVLSLTGFLHLRRDEPDAERPIRLGRPWVYVAALLAAVDTVLLVVGALSAKITGYGSTKELIIGLIVLSLSVVLYAYRRIVQDGETFVWRESAATAQQEPAGEPAVESAADRV</sequence>
<keyword evidence="2" id="KW-1003">Cell membrane</keyword>
<comment type="subcellular location">
    <subcellularLocation>
        <location evidence="1">Cell membrane</location>
        <topology evidence="1">Multi-pass membrane protein</topology>
    </subcellularLocation>
</comment>
<keyword evidence="8" id="KW-1185">Reference proteome</keyword>
<organism evidence="7 8">
    <name type="scientific">Peterkaempfera bronchialis</name>
    <dbReference type="NCBI Taxonomy" id="2126346"/>
    <lineage>
        <taxon>Bacteria</taxon>
        <taxon>Bacillati</taxon>
        <taxon>Actinomycetota</taxon>
        <taxon>Actinomycetes</taxon>
        <taxon>Kitasatosporales</taxon>
        <taxon>Streptomycetaceae</taxon>
        <taxon>Peterkaempfera</taxon>
    </lineage>
</organism>
<dbReference type="PANTHER" id="PTHR42770:SF7">
    <property type="entry name" value="MEMBRANE PROTEIN"/>
    <property type="match status" value="1"/>
</dbReference>
<evidence type="ECO:0000256" key="2">
    <source>
        <dbReference type="ARBA" id="ARBA00022475"/>
    </source>
</evidence>
<proteinExistence type="predicted"/>
<evidence type="ECO:0000256" key="4">
    <source>
        <dbReference type="ARBA" id="ARBA00022989"/>
    </source>
</evidence>
<evidence type="ECO:0000256" key="6">
    <source>
        <dbReference type="SAM" id="Phobius"/>
    </source>
</evidence>
<evidence type="ECO:0000256" key="5">
    <source>
        <dbReference type="ARBA" id="ARBA00023136"/>
    </source>
</evidence>
<dbReference type="OrthoDB" id="9762947at2"/>